<evidence type="ECO:0000313" key="2">
    <source>
        <dbReference type="Proteomes" id="UP000067625"/>
    </source>
</evidence>
<gene>
    <name evidence="1" type="ORF">AM592_02305</name>
</gene>
<sequence>MVEITVLVNFQGRNYQTNVIVDRKIAKEEILRLAQEQVEKQWTQ</sequence>
<dbReference type="OrthoDB" id="2721802at2"/>
<dbReference type="InterPro" id="IPR049728">
    <property type="entry name" value="BA3454-like"/>
</dbReference>
<protein>
    <submittedName>
        <fullName evidence="1">Molecular chaperone</fullName>
    </submittedName>
</protein>
<dbReference type="PATRIC" id="fig|1441095.3.peg.496"/>
<reference evidence="1 2" key="2">
    <citation type="journal article" date="2016" name="Int. J. Syst. Evol. Microbiol.">
        <title>Bacillus gobiensis sp. nov., isolated from a soil sample.</title>
        <authorList>
            <person name="Liu B."/>
            <person name="Liu G.H."/>
            <person name="Cetin S."/>
            <person name="Schumann P."/>
            <person name="Pan Z.Z."/>
            <person name="Chen Q.Q."/>
        </authorList>
    </citation>
    <scope>NUCLEOTIDE SEQUENCE [LARGE SCALE GENOMIC DNA]</scope>
    <source>
        <strain evidence="1 2">FJAT-4402</strain>
    </source>
</reference>
<reference evidence="2" key="1">
    <citation type="submission" date="2015-08" db="EMBL/GenBank/DDBJ databases">
        <title>Genome sequencing project for genomic taxonomy and phylogenomics of Bacillus-like bacteria.</title>
        <authorList>
            <person name="Liu B."/>
            <person name="Wang J."/>
            <person name="Zhu Y."/>
            <person name="Liu G."/>
            <person name="Chen Q."/>
            <person name="Chen Z."/>
            <person name="Lan J."/>
            <person name="Che J."/>
            <person name="Ge C."/>
            <person name="Shi H."/>
            <person name="Pan Z."/>
            <person name="Liu X."/>
        </authorList>
    </citation>
    <scope>NUCLEOTIDE SEQUENCE [LARGE SCALE GENOMIC DNA]</scope>
    <source>
        <strain evidence="2">FJAT-4402</strain>
    </source>
</reference>
<dbReference type="RefSeq" id="WP_053602279.1">
    <property type="nucleotide sequence ID" value="NZ_CP012600.1"/>
</dbReference>
<dbReference type="Proteomes" id="UP000067625">
    <property type="component" value="Chromosome"/>
</dbReference>
<dbReference type="NCBIfam" id="NF033491">
    <property type="entry name" value="BA3454_fam"/>
    <property type="match status" value="1"/>
</dbReference>
<dbReference type="EMBL" id="CP012600">
    <property type="protein sequence ID" value="ALC80544.1"/>
    <property type="molecule type" value="Genomic_DNA"/>
</dbReference>
<organism evidence="1 2">
    <name type="scientific">Bacillus gobiensis</name>
    <dbReference type="NCBI Taxonomy" id="1441095"/>
    <lineage>
        <taxon>Bacteria</taxon>
        <taxon>Bacillati</taxon>
        <taxon>Bacillota</taxon>
        <taxon>Bacilli</taxon>
        <taxon>Bacillales</taxon>
        <taxon>Bacillaceae</taxon>
        <taxon>Bacillus</taxon>
    </lineage>
</organism>
<accession>A0A0M5JB20</accession>
<keyword evidence="2" id="KW-1185">Reference proteome</keyword>
<name>A0A0M5JB20_9BACI</name>
<dbReference type="AlphaFoldDB" id="A0A0M5JB20"/>
<proteinExistence type="predicted"/>
<evidence type="ECO:0000313" key="1">
    <source>
        <dbReference type="EMBL" id="ALC80544.1"/>
    </source>
</evidence>